<dbReference type="Proteomes" id="UP000004095">
    <property type="component" value="Unassembled WGS sequence"/>
</dbReference>
<feature type="compositionally biased region" description="Polar residues" evidence="1">
    <location>
        <begin position="26"/>
        <end position="35"/>
    </location>
</feature>
<evidence type="ECO:0000256" key="1">
    <source>
        <dbReference type="SAM" id="MobiDB-lite"/>
    </source>
</evidence>
<feature type="compositionally biased region" description="Low complexity" evidence="1">
    <location>
        <begin position="38"/>
        <end position="56"/>
    </location>
</feature>
<dbReference type="EMBL" id="AAWS01000027">
    <property type="protein sequence ID" value="EAY27031.1"/>
    <property type="molecule type" value="Genomic_DNA"/>
</dbReference>
<gene>
    <name evidence="3" type="ORF">M23134_04719</name>
</gene>
<feature type="chain" id="PRO_5002642377" evidence="2">
    <location>
        <begin position="20"/>
        <end position="160"/>
    </location>
</feature>
<dbReference type="AlphaFoldDB" id="A1ZRE1"/>
<evidence type="ECO:0000313" key="3">
    <source>
        <dbReference type="EMBL" id="EAY27031.1"/>
    </source>
</evidence>
<feature type="compositionally biased region" description="Basic and acidic residues" evidence="1">
    <location>
        <begin position="62"/>
        <end position="75"/>
    </location>
</feature>
<comment type="caution">
    <text evidence="3">The sequence shown here is derived from an EMBL/GenBank/DDBJ whole genome shotgun (WGS) entry which is preliminary data.</text>
</comment>
<evidence type="ECO:0000256" key="2">
    <source>
        <dbReference type="SAM" id="SignalP"/>
    </source>
</evidence>
<feature type="region of interest" description="Disordered" evidence="1">
    <location>
        <begin position="26"/>
        <end position="77"/>
    </location>
</feature>
<keyword evidence="2" id="KW-0732">Signal</keyword>
<protein>
    <submittedName>
        <fullName evidence="3">Lipoprotein, putative</fullName>
    </submittedName>
</protein>
<accession>A1ZRE1</accession>
<organism evidence="3 4">
    <name type="scientific">Microscilla marina ATCC 23134</name>
    <dbReference type="NCBI Taxonomy" id="313606"/>
    <lineage>
        <taxon>Bacteria</taxon>
        <taxon>Pseudomonadati</taxon>
        <taxon>Bacteroidota</taxon>
        <taxon>Cytophagia</taxon>
        <taxon>Cytophagales</taxon>
        <taxon>Microscillaceae</taxon>
        <taxon>Microscilla</taxon>
    </lineage>
</organism>
<dbReference type="RefSeq" id="WP_004156382.1">
    <property type="nucleotide sequence ID" value="NZ_AAWS01000027.1"/>
</dbReference>
<evidence type="ECO:0000313" key="4">
    <source>
        <dbReference type="Proteomes" id="UP000004095"/>
    </source>
</evidence>
<dbReference type="OrthoDB" id="188633at2"/>
<reference evidence="3 4" key="1">
    <citation type="submission" date="2007-01" db="EMBL/GenBank/DDBJ databases">
        <authorList>
            <person name="Haygood M."/>
            <person name="Podell S."/>
            <person name="Anderson C."/>
            <person name="Hopkinson B."/>
            <person name="Roe K."/>
            <person name="Barbeau K."/>
            <person name="Gaasterland T."/>
            <person name="Ferriera S."/>
            <person name="Johnson J."/>
            <person name="Kravitz S."/>
            <person name="Beeson K."/>
            <person name="Sutton G."/>
            <person name="Rogers Y.-H."/>
            <person name="Friedman R."/>
            <person name="Frazier M."/>
            <person name="Venter J.C."/>
        </authorList>
    </citation>
    <scope>NUCLEOTIDE SEQUENCE [LARGE SCALE GENOMIC DNA]</scope>
    <source>
        <strain evidence="3 4">ATCC 23134</strain>
    </source>
</reference>
<dbReference type="PROSITE" id="PS51257">
    <property type="entry name" value="PROKAR_LIPOPROTEIN"/>
    <property type="match status" value="1"/>
</dbReference>
<sequence length="160" mass="17803">MKKTTNYLVAIIAAVTLLAACGEGTNNTKNQQAKADTNAKTNSETSNKNTETTGNTKPAKTTSDDKKGEETKAEGTQEAFVEGIFQEIEQGDLFHFIIKDAQGKTHDFWVFKPDATYQTIEADQAKYKGRKIKVFYKKTKKYIENAGGEIAFEEYVKAEL</sequence>
<feature type="signal peptide" evidence="2">
    <location>
        <begin position="1"/>
        <end position="19"/>
    </location>
</feature>
<name>A1ZRE1_MICM2</name>
<keyword evidence="4" id="KW-1185">Reference proteome</keyword>
<proteinExistence type="predicted"/>
<keyword evidence="3" id="KW-0449">Lipoprotein</keyword>